<comment type="subcellular location">
    <subcellularLocation>
        <location evidence="1">Cell envelope</location>
    </subcellularLocation>
</comment>
<feature type="coiled-coil region" evidence="3">
    <location>
        <begin position="114"/>
        <end position="345"/>
    </location>
</feature>
<dbReference type="PANTHER" id="PTHR32347:SF27">
    <property type="entry name" value="RND EFFLUX PUMP MEMBRANE FUSION PROTEIN BARREL-SANDWICH DOMAIN-CONTAINING PROTEIN"/>
    <property type="match status" value="1"/>
</dbReference>
<dbReference type="InterPro" id="IPR050465">
    <property type="entry name" value="UPF0194_transport"/>
</dbReference>
<dbReference type="NCBIfam" id="TIGR02971">
    <property type="entry name" value="heterocyst_DevB"/>
    <property type="match status" value="1"/>
</dbReference>
<dbReference type="RefSeq" id="WP_190833872.1">
    <property type="nucleotide sequence ID" value="NZ_CAWPPI010000080.1"/>
</dbReference>
<dbReference type="InterPro" id="IPR014315">
    <property type="entry name" value="ABC_heterocyst_DevB"/>
</dbReference>
<comment type="caution">
    <text evidence="5">The sequence shown here is derived from an EMBL/GenBank/DDBJ whole genome shotgun (WGS) entry which is preliminary data.</text>
</comment>
<evidence type="ECO:0000256" key="2">
    <source>
        <dbReference type="ARBA" id="ARBA00023054"/>
    </source>
</evidence>
<evidence type="ECO:0000256" key="4">
    <source>
        <dbReference type="SAM" id="Phobius"/>
    </source>
</evidence>
<feature type="transmembrane region" description="Helical" evidence="4">
    <location>
        <begin position="20"/>
        <end position="42"/>
    </location>
</feature>
<gene>
    <name evidence="5" type="ORF">ICL16_26200</name>
</gene>
<name>A0A8J7C925_9CYAN</name>
<dbReference type="GO" id="GO:0030313">
    <property type="term" value="C:cell envelope"/>
    <property type="evidence" value="ECO:0007669"/>
    <property type="project" value="UniProtKB-SubCell"/>
</dbReference>
<reference evidence="5" key="1">
    <citation type="submission" date="2020-09" db="EMBL/GenBank/DDBJ databases">
        <title>Iningainema tapete sp. nov. (Scytonemataceae, Cyanobacteria) from greenhouses in central Florida (USA) produces two types of nodularin with biosynthetic potential for microcystin-LR and anabaenopeptins.</title>
        <authorList>
            <person name="Berthold D.E."/>
            <person name="Lefler F.W."/>
            <person name="Huang I.-S."/>
            <person name="Abdulla H."/>
            <person name="Zimba P.V."/>
            <person name="Laughinghouse H.D. IV."/>
        </authorList>
    </citation>
    <scope>NUCLEOTIDE SEQUENCE</scope>
    <source>
        <strain evidence="5">BLCCT55</strain>
    </source>
</reference>
<organism evidence="5 6">
    <name type="scientific">Iningainema tapete BLCC-T55</name>
    <dbReference type="NCBI Taxonomy" id="2748662"/>
    <lineage>
        <taxon>Bacteria</taxon>
        <taxon>Bacillati</taxon>
        <taxon>Cyanobacteriota</taxon>
        <taxon>Cyanophyceae</taxon>
        <taxon>Nostocales</taxon>
        <taxon>Scytonemataceae</taxon>
        <taxon>Iningainema tapete</taxon>
    </lineage>
</organism>
<protein>
    <submittedName>
        <fullName evidence="5">Biotin/lipoyl-binding protein</fullName>
    </submittedName>
</protein>
<evidence type="ECO:0000256" key="1">
    <source>
        <dbReference type="ARBA" id="ARBA00004196"/>
    </source>
</evidence>
<dbReference type="AlphaFoldDB" id="A0A8J7C925"/>
<dbReference type="SUPFAM" id="SSF111369">
    <property type="entry name" value="HlyD-like secretion proteins"/>
    <property type="match status" value="1"/>
</dbReference>
<sequence length="473" mass="52062">MVHNPKLESKTEESIYRKPIRPLILTAILATLVVGGISLYTVQRFRNANSQKIVPAANAVEVKTVTALGRLEPKGEVIKLSAPANVEGNRVEKLLVKEGDRLKPGQMIAVLDSRDRLQASLLEAQEAVRVAQVNLVRVKAGAKQGEIEAQKAAIARLEAEQNTEIEAQKATIARLEAEQNTEIEAQKATIARLEAEQNTEIEAQKATIAEAQAQLVNAQAEIQRYEKLYQEGAIAISLRDTKNLTVATAQQKLNEARANLKRIQSSRQQQIIEAQANLNRIQSSRKQQLAEAQANLKRIQSSFDQQIKEGKATLDKIAEVRPVDVLAAQAEVNRAVAAMKRAQENLKMAYVQSPQEGQVFKIHTFPGELVSNEGIAEIGQTGQMYAVAEVYQSDIGKVRLGQRVRLVSESLNGELLGTVDRIGLQVLRQNVINSDPSSNIDARVVEVHVRLDPTSTEKASRFTNLQVKAVIEL</sequence>
<keyword evidence="6" id="KW-1185">Reference proteome</keyword>
<dbReference type="PRINTS" id="PR01490">
    <property type="entry name" value="RTXTOXIND"/>
</dbReference>
<dbReference type="Proteomes" id="UP000629098">
    <property type="component" value="Unassembled WGS sequence"/>
</dbReference>
<keyword evidence="4" id="KW-1133">Transmembrane helix</keyword>
<dbReference type="PANTHER" id="PTHR32347">
    <property type="entry name" value="EFFLUX SYSTEM COMPONENT YKNX-RELATED"/>
    <property type="match status" value="1"/>
</dbReference>
<keyword evidence="4" id="KW-0812">Transmembrane</keyword>
<evidence type="ECO:0000313" key="6">
    <source>
        <dbReference type="Proteomes" id="UP000629098"/>
    </source>
</evidence>
<proteinExistence type="predicted"/>
<dbReference type="Gene3D" id="2.40.50.100">
    <property type="match status" value="1"/>
</dbReference>
<dbReference type="EMBL" id="JACXAE010000080">
    <property type="protein sequence ID" value="MBD2775456.1"/>
    <property type="molecule type" value="Genomic_DNA"/>
</dbReference>
<keyword evidence="2 3" id="KW-0175">Coiled coil</keyword>
<evidence type="ECO:0000313" key="5">
    <source>
        <dbReference type="EMBL" id="MBD2775456.1"/>
    </source>
</evidence>
<evidence type="ECO:0000256" key="3">
    <source>
        <dbReference type="SAM" id="Coils"/>
    </source>
</evidence>
<dbReference type="Gene3D" id="2.40.30.170">
    <property type="match status" value="1"/>
</dbReference>
<dbReference type="Gene3D" id="1.10.287.470">
    <property type="entry name" value="Helix hairpin bin"/>
    <property type="match status" value="1"/>
</dbReference>
<accession>A0A8J7C925</accession>
<keyword evidence="4" id="KW-0472">Membrane</keyword>